<gene>
    <name evidence="7" type="ORF">ROR02_30080</name>
</gene>
<name>A0A512HBP5_9PROT</name>
<accession>A0A512HBP5</accession>
<feature type="domain" description="GCVT N-terminal" evidence="3">
    <location>
        <begin position="587"/>
        <end position="853"/>
    </location>
</feature>
<dbReference type="OrthoDB" id="5287468at2"/>
<comment type="caution">
    <text evidence="7">The sequence shown here is derived from an EMBL/GenBank/DDBJ whole genome shotgun (WGS) entry which is preliminary data.</text>
</comment>
<comment type="similarity">
    <text evidence="1">Belongs to the GcvT family.</text>
</comment>
<organism evidence="7 8">
    <name type="scientific">Pararhodospirillum oryzae</name>
    <dbReference type="NCBI Taxonomy" id="478448"/>
    <lineage>
        <taxon>Bacteria</taxon>
        <taxon>Pseudomonadati</taxon>
        <taxon>Pseudomonadota</taxon>
        <taxon>Alphaproteobacteria</taxon>
        <taxon>Rhodospirillales</taxon>
        <taxon>Rhodospirillaceae</taxon>
        <taxon>Pararhodospirillum</taxon>
    </lineage>
</organism>
<keyword evidence="7" id="KW-0808">Transferase</keyword>
<dbReference type="InterPro" id="IPR029043">
    <property type="entry name" value="GcvT/YgfZ_C"/>
</dbReference>
<evidence type="ECO:0000313" key="8">
    <source>
        <dbReference type="Proteomes" id="UP000321567"/>
    </source>
</evidence>
<dbReference type="InterPro" id="IPR028896">
    <property type="entry name" value="GcvT/YgfZ/DmdA"/>
</dbReference>
<evidence type="ECO:0000259" key="6">
    <source>
        <dbReference type="Pfam" id="PF17806"/>
    </source>
</evidence>
<evidence type="ECO:0000256" key="2">
    <source>
        <dbReference type="ARBA" id="ARBA00023002"/>
    </source>
</evidence>
<feature type="domain" description="FAD/NAD(P)-binding" evidence="4">
    <location>
        <begin position="167"/>
        <end position="418"/>
    </location>
</feature>
<reference evidence="7 8" key="1">
    <citation type="submission" date="2019-07" db="EMBL/GenBank/DDBJ databases">
        <title>Whole genome shotgun sequence of Rhodospirillum oryzae NBRC 107573.</title>
        <authorList>
            <person name="Hosoyama A."/>
            <person name="Uohara A."/>
            <person name="Ohji S."/>
            <person name="Ichikawa N."/>
        </authorList>
    </citation>
    <scope>NUCLEOTIDE SEQUENCE [LARGE SCALE GENOMIC DNA]</scope>
    <source>
        <strain evidence="7 8">NBRC 107573</strain>
    </source>
</reference>
<dbReference type="GO" id="GO:0032259">
    <property type="term" value="P:methylation"/>
    <property type="evidence" value="ECO:0007669"/>
    <property type="project" value="UniProtKB-KW"/>
</dbReference>
<dbReference type="AlphaFoldDB" id="A0A512HBP5"/>
<dbReference type="PANTHER" id="PTHR43757:SF2">
    <property type="entry name" value="AMINOMETHYLTRANSFERASE, MITOCHONDRIAL"/>
    <property type="match status" value="1"/>
</dbReference>
<dbReference type="PANTHER" id="PTHR43757">
    <property type="entry name" value="AMINOMETHYLTRANSFERASE"/>
    <property type="match status" value="1"/>
</dbReference>
<feature type="domain" description="Aminomethyltransferase C-terminal" evidence="5">
    <location>
        <begin position="872"/>
        <end position="953"/>
    </location>
</feature>
<dbReference type="InterPro" id="IPR041117">
    <property type="entry name" value="SoxA_A3"/>
</dbReference>
<dbReference type="Gene3D" id="3.30.1360.120">
    <property type="entry name" value="Probable tRNA modification gtpase trme, domain 1"/>
    <property type="match status" value="1"/>
</dbReference>
<dbReference type="Proteomes" id="UP000321567">
    <property type="component" value="Unassembled WGS sequence"/>
</dbReference>
<evidence type="ECO:0000259" key="5">
    <source>
        <dbReference type="Pfam" id="PF08669"/>
    </source>
</evidence>
<dbReference type="Pfam" id="PF13510">
    <property type="entry name" value="Fer2_4"/>
    <property type="match status" value="1"/>
</dbReference>
<feature type="domain" description="SoxA A3" evidence="6">
    <location>
        <begin position="492"/>
        <end position="576"/>
    </location>
</feature>
<dbReference type="Pfam" id="PF01571">
    <property type="entry name" value="GCV_T"/>
    <property type="match status" value="1"/>
</dbReference>
<dbReference type="InterPro" id="IPR023753">
    <property type="entry name" value="FAD/NAD-binding_dom"/>
</dbReference>
<evidence type="ECO:0000313" key="7">
    <source>
        <dbReference type="EMBL" id="GEO82877.1"/>
    </source>
</evidence>
<dbReference type="Gene3D" id="3.10.20.440">
    <property type="entry name" value="2Fe-2S iron-sulphur cluster binding domain, sarcosine oxidase, alpha subunit, N-terminal domain"/>
    <property type="match status" value="1"/>
</dbReference>
<dbReference type="Gene3D" id="3.50.50.60">
    <property type="entry name" value="FAD/NAD(P)-binding domain"/>
    <property type="match status" value="2"/>
</dbReference>
<dbReference type="SUPFAM" id="SSF103025">
    <property type="entry name" value="Folate-binding domain"/>
    <property type="match status" value="1"/>
</dbReference>
<dbReference type="GO" id="GO:0016491">
    <property type="term" value="F:oxidoreductase activity"/>
    <property type="evidence" value="ECO:0007669"/>
    <property type="project" value="UniProtKB-KW"/>
</dbReference>
<dbReference type="Pfam" id="PF17806">
    <property type="entry name" value="SO_alpha_A3"/>
    <property type="match status" value="1"/>
</dbReference>
<sequence>MSAARLPAPFGRLVDRERSVTFSFEGRRITGLAGDTIASALAANGQWMLSRSFKYHRPRGLVSAAGLEANALVQVGHEPNVAADRRAITPDLDVRAVNTFGGLDHDLGRAIGLLSRFMPVGFYYRTFYTPRAAWKVWEPVIRRLAGLGTISPKAPHGYFDKAYLFADVAVIGGGPAGLAAALAAAEAGAEVLLVEDGPVLGGSATFARPEPNGVAAVEALAARVQAHPRVTVLTEAVCQGLFADHWLSVTQGNRLNKVRARSVVVATGAHESPAVFRGNDLPGIMLGSAAQRLMRLWAVRPGREAVVLAGNDDAYEVALDLAEAGVRVVAVADLRADPGSDPRVGAVRARGIAVHAGTTVAEALGQDNHVAAVRLAPVTGPGTFGAVGEPVACDLVAMSVGYVPATALLTQGGARIVPDDATFMPRVEDLPAGLFAAGSVGGVWTAERVVEDGTRAGRAAAAHAGHACPVPGPVAPDGEGRTWPIPVFPHPKGKEFIDFDEDLQVHDIIDAAAMGWDHIQLLKRFSTAGMGPTQGKLTNALVQGLLGRVTRQVAPRVGTVTIRPPITGEKLGHLAGRGFEPRRLTALHHRHEALGATMMVAGTWMRPAHYGPDLASAVEAEVAAVRQAVGMIDVSTLGKLEIRGPDAARFLERIYTWKYETLAVGRVRYVLMLDETGGIIDDGVAARVHAEHFYVTATTGGVDRVYRLMQFFNAQWRMKVDIANVTAAYAGINVLGPASRAVVQAVGTTVDLAPDAFPYLGVREGEVGGVPARLMRIGFGGELGYEIHVPASQAGALWDALIKAGAGHGLRPVGVEAQRVLRLEKGHVIVGQDTDSLTHPLEASLGWAVGRKKTDFVGKPALDILEARPQSRRLVGFALDPAAAVIPKENHLVIRDGRIAGRVTSITRSSTLGKVIGLAYVEPDQAGEGTVFTVRADGGTLVSATVVPTPFYDPDNARQEM</sequence>
<dbReference type="PRINTS" id="PR00469">
    <property type="entry name" value="PNDRDTASEII"/>
</dbReference>
<dbReference type="InterPro" id="IPR036188">
    <property type="entry name" value="FAD/NAD-bd_sf"/>
</dbReference>
<dbReference type="InterPro" id="IPR013977">
    <property type="entry name" value="GcvT_C"/>
</dbReference>
<evidence type="ECO:0000256" key="1">
    <source>
        <dbReference type="ARBA" id="ARBA00008609"/>
    </source>
</evidence>
<dbReference type="InterPro" id="IPR006222">
    <property type="entry name" value="GCVT_N"/>
</dbReference>
<dbReference type="EMBL" id="BJZO01000124">
    <property type="protein sequence ID" value="GEO82877.1"/>
    <property type="molecule type" value="Genomic_DNA"/>
</dbReference>
<dbReference type="PRINTS" id="PR00368">
    <property type="entry name" value="FADPNR"/>
</dbReference>
<dbReference type="SUPFAM" id="SSF101790">
    <property type="entry name" value="Aminomethyltransferase beta-barrel domain"/>
    <property type="match status" value="1"/>
</dbReference>
<keyword evidence="2" id="KW-0560">Oxidoreductase</keyword>
<evidence type="ECO:0000259" key="4">
    <source>
        <dbReference type="Pfam" id="PF07992"/>
    </source>
</evidence>
<evidence type="ECO:0000259" key="3">
    <source>
        <dbReference type="Pfam" id="PF01571"/>
    </source>
</evidence>
<proteinExistence type="inferred from homology"/>
<dbReference type="InterPro" id="IPR027266">
    <property type="entry name" value="TrmE/GcvT-like"/>
</dbReference>
<keyword evidence="8" id="KW-1185">Reference proteome</keyword>
<dbReference type="Pfam" id="PF07992">
    <property type="entry name" value="Pyr_redox_2"/>
    <property type="match status" value="1"/>
</dbReference>
<dbReference type="GO" id="GO:0008168">
    <property type="term" value="F:methyltransferase activity"/>
    <property type="evidence" value="ECO:0007669"/>
    <property type="project" value="UniProtKB-KW"/>
</dbReference>
<dbReference type="SUPFAM" id="SSF51905">
    <property type="entry name" value="FAD/NAD(P)-binding domain"/>
    <property type="match status" value="1"/>
</dbReference>
<keyword evidence="7" id="KW-0489">Methyltransferase</keyword>
<dbReference type="RefSeq" id="WP_147164906.1">
    <property type="nucleotide sequence ID" value="NZ_BJZO01000124.1"/>
</dbReference>
<dbReference type="Pfam" id="PF08669">
    <property type="entry name" value="GCV_T_C"/>
    <property type="match status" value="1"/>
</dbReference>
<protein>
    <submittedName>
        <fullName evidence="7">Aminomethyltransferase</fullName>
    </submittedName>
</protein>
<dbReference type="InterPro" id="IPR042204">
    <property type="entry name" value="2Fe-2S-bd_N"/>
</dbReference>